<dbReference type="EMBL" id="JBBNAG010000010">
    <property type="protein sequence ID" value="KAK9100458.1"/>
    <property type="molecule type" value="Genomic_DNA"/>
</dbReference>
<gene>
    <name evidence="2" type="ORF">Scep_023888</name>
</gene>
<proteinExistence type="predicted"/>
<name>A0AAP0F0Z6_9MAGN</name>
<feature type="region of interest" description="Disordered" evidence="1">
    <location>
        <begin position="1"/>
        <end position="62"/>
    </location>
</feature>
<organism evidence="2 3">
    <name type="scientific">Stephania cephalantha</name>
    <dbReference type="NCBI Taxonomy" id="152367"/>
    <lineage>
        <taxon>Eukaryota</taxon>
        <taxon>Viridiplantae</taxon>
        <taxon>Streptophyta</taxon>
        <taxon>Embryophyta</taxon>
        <taxon>Tracheophyta</taxon>
        <taxon>Spermatophyta</taxon>
        <taxon>Magnoliopsida</taxon>
        <taxon>Ranunculales</taxon>
        <taxon>Menispermaceae</taxon>
        <taxon>Menispermoideae</taxon>
        <taxon>Cissampelideae</taxon>
        <taxon>Stephania</taxon>
    </lineage>
</organism>
<comment type="caution">
    <text evidence="2">The sequence shown here is derived from an EMBL/GenBank/DDBJ whole genome shotgun (WGS) entry which is preliminary data.</text>
</comment>
<evidence type="ECO:0000313" key="2">
    <source>
        <dbReference type="EMBL" id="KAK9100458.1"/>
    </source>
</evidence>
<evidence type="ECO:0000313" key="3">
    <source>
        <dbReference type="Proteomes" id="UP001419268"/>
    </source>
</evidence>
<sequence>MEGSRTDGAAVVDSRRRRRSSRRTAQAARTDRRDNEPVRGSSFGEPPMRTASSGGDTDQQTMAVVRTASRQRVVERSAAMAR</sequence>
<dbReference type="AlphaFoldDB" id="A0AAP0F0Z6"/>
<feature type="compositionally biased region" description="Polar residues" evidence="1">
    <location>
        <begin position="50"/>
        <end position="62"/>
    </location>
</feature>
<protein>
    <submittedName>
        <fullName evidence="2">Uncharacterized protein</fullName>
    </submittedName>
</protein>
<evidence type="ECO:0000256" key="1">
    <source>
        <dbReference type="SAM" id="MobiDB-lite"/>
    </source>
</evidence>
<dbReference type="Proteomes" id="UP001419268">
    <property type="component" value="Unassembled WGS sequence"/>
</dbReference>
<keyword evidence="3" id="KW-1185">Reference proteome</keyword>
<accession>A0AAP0F0Z6</accession>
<reference evidence="2 3" key="1">
    <citation type="submission" date="2024-01" db="EMBL/GenBank/DDBJ databases">
        <title>Genome assemblies of Stephania.</title>
        <authorList>
            <person name="Yang L."/>
        </authorList>
    </citation>
    <scope>NUCLEOTIDE SEQUENCE [LARGE SCALE GENOMIC DNA]</scope>
    <source>
        <strain evidence="2">JXDWG</strain>
        <tissue evidence="2">Leaf</tissue>
    </source>
</reference>